<evidence type="ECO:0000313" key="2">
    <source>
        <dbReference type="EMBL" id="CAK9017073.1"/>
    </source>
</evidence>
<feature type="compositionally biased region" description="Basic and acidic residues" evidence="1">
    <location>
        <begin position="65"/>
        <end position="89"/>
    </location>
</feature>
<sequence length="249" mass="27430">MRRGLLEVLQIFQNTPQIEHHDFLFAQDLRIKKASATCFESAKELEEELNAQADSASRLAAANDEADKAAHDPDEVARQEQHLPKDAIPSRKDCPDIKCEPCPECPMCPECPSCPKGFKHPDNRAGASQLPPVKHGKVVCNSMDSNCPFCPACSCPECLNECPPCIKRPPNDPPTVVLGTDGEPHATGGTPVNPLVSLGYIIAFFESLTHLTLYWYSMLFFLECLPARGHLNHKHVFLSQTVLGVILAY</sequence>
<gene>
    <name evidence="2" type="ORF">CCMP2556_LOCUS12743</name>
</gene>
<dbReference type="Proteomes" id="UP001642484">
    <property type="component" value="Unassembled WGS sequence"/>
</dbReference>
<comment type="caution">
    <text evidence="2">The sequence shown here is derived from an EMBL/GenBank/DDBJ whole genome shotgun (WGS) entry which is preliminary data.</text>
</comment>
<proteinExistence type="predicted"/>
<feature type="region of interest" description="Disordered" evidence="1">
    <location>
        <begin position="54"/>
        <end position="89"/>
    </location>
</feature>
<organism evidence="2 3">
    <name type="scientific">Durusdinium trenchii</name>
    <dbReference type="NCBI Taxonomy" id="1381693"/>
    <lineage>
        <taxon>Eukaryota</taxon>
        <taxon>Sar</taxon>
        <taxon>Alveolata</taxon>
        <taxon>Dinophyceae</taxon>
        <taxon>Suessiales</taxon>
        <taxon>Symbiodiniaceae</taxon>
        <taxon>Durusdinium</taxon>
    </lineage>
</organism>
<evidence type="ECO:0000256" key="1">
    <source>
        <dbReference type="SAM" id="MobiDB-lite"/>
    </source>
</evidence>
<feature type="compositionally biased region" description="Low complexity" evidence="1">
    <location>
        <begin position="54"/>
        <end position="63"/>
    </location>
</feature>
<accession>A0ABP0JSF6</accession>
<protein>
    <submittedName>
        <fullName evidence="2">Uncharacterized protein</fullName>
    </submittedName>
</protein>
<evidence type="ECO:0000313" key="3">
    <source>
        <dbReference type="Proteomes" id="UP001642484"/>
    </source>
</evidence>
<keyword evidence="3" id="KW-1185">Reference proteome</keyword>
<reference evidence="2 3" key="1">
    <citation type="submission" date="2024-02" db="EMBL/GenBank/DDBJ databases">
        <authorList>
            <person name="Chen Y."/>
            <person name="Shah S."/>
            <person name="Dougan E. K."/>
            <person name="Thang M."/>
            <person name="Chan C."/>
        </authorList>
    </citation>
    <scope>NUCLEOTIDE SEQUENCE [LARGE SCALE GENOMIC DNA]</scope>
</reference>
<dbReference type="EMBL" id="CAXAMN010006258">
    <property type="protein sequence ID" value="CAK9017073.1"/>
    <property type="molecule type" value="Genomic_DNA"/>
</dbReference>
<name>A0ABP0JSF6_9DINO</name>